<evidence type="ECO:0000256" key="5">
    <source>
        <dbReference type="PROSITE-ProRule" id="PRU01248"/>
    </source>
</evidence>
<dbReference type="PROSITE" id="PS51898">
    <property type="entry name" value="TYR_RECOMBINASE"/>
    <property type="match status" value="1"/>
</dbReference>
<dbReference type="SUPFAM" id="SSF56349">
    <property type="entry name" value="DNA breaking-rejoining enzymes"/>
    <property type="match status" value="1"/>
</dbReference>
<dbReference type="PANTHER" id="PTHR30349:SF41">
    <property type="entry name" value="INTEGRASE_RECOMBINASE PROTEIN MJ0367-RELATED"/>
    <property type="match status" value="1"/>
</dbReference>
<dbReference type="AlphaFoldDB" id="G0JSR8"/>
<dbReference type="STRING" id="743299.Acife_0403"/>
<evidence type="ECO:0000259" key="6">
    <source>
        <dbReference type="PROSITE" id="PS51898"/>
    </source>
</evidence>
<comment type="similarity">
    <text evidence="1">Belongs to the 'phage' integrase family.</text>
</comment>
<dbReference type="GO" id="GO:0006310">
    <property type="term" value="P:DNA recombination"/>
    <property type="evidence" value="ECO:0007669"/>
    <property type="project" value="UniProtKB-KW"/>
</dbReference>
<keyword evidence="2" id="KW-0229">DNA integration</keyword>
<dbReference type="InterPro" id="IPR011010">
    <property type="entry name" value="DNA_brk_join_enz"/>
</dbReference>
<dbReference type="GO" id="GO:0003677">
    <property type="term" value="F:DNA binding"/>
    <property type="evidence" value="ECO:0007669"/>
    <property type="project" value="UniProtKB-UniRule"/>
</dbReference>
<dbReference type="eggNOG" id="COG4974">
    <property type="taxonomic scope" value="Bacteria"/>
</dbReference>
<reference evidence="8 9" key="1">
    <citation type="journal article" date="2011" name="J. Bacteriol.">
        <title>Draft genome of the psychrotolerant acidophile Acidithiobacillus ferrivorans SS3.</title>
        <authorList>
            <person name="Liljeqvist M."/>
            <person name="Valdes J."/>
            <person name="Holmes D.S."/>
            <person name="Dopson M."/>
        </authorList>
    </citation>
    <scope>NUCLEOTIDE SEQUENCE [LARGE SCALE GENOMIC DNA]</scope>
    <source>
        <strain evidence="8 9">SS3</strain>
    </source>
</reference>
<dbReference type="InterPro" id="IPR002104">
    <property type="entry name" value="Integrase_catalytic"/>
</dbReference>
<feature type="domain" description="Tyr recombinase" evidence="6">
    <location>
        <begin position="157"/>
        <end position="329"/>
    </location>
</feature>
<evidence type="ECO:0000256" key="4">
    <source>
        <dbReference type="ARBA" id="ARBA00023172"/>
    </source>
</evidence>
<evidence type="ECO:0000256" key="2">
    <source>
        <dbReference type="ARBA" id="ARBA00022908"/>
    </source>
</evidence>
<evidence type="ECO:0000313" key="9">
    <source>
        <dbReference type="Proteomes" id="UP000009220"/>
    </source>
</evidence>
<evidence type="ECO:0000313" key="8">
    <source>
        <dbReference type="EMBL" id="AEM46625.1"/>
    </source>
</evidence>
<dbReference type="RefSeq" id="WP_014027896.1">
    <property type="nucleotide sequence ID" value="NC_015942.1"/>
</dbReference>
<dbReference type="InterPro" id="IPR044068">
    <property type="entry name" value="CB"/>
</dbReference>
<dbReference type="PANTHER" id="PTHR30349">
    <property type="entry name" value="PHAGE INTEGRASE-RELATED"/>
    <property type="match status" value="1"/>
</dbReference>
<dbReference type="Gene3D" id="1.10.150.130">
    <property type="match status" value="1"/>
</dbReference>
<dbReference type="InterPro" id="IPR013762">
    <property type="entry name" value="Integrase-like_cat_sf"/>
</dbReference>
<sequence length="335" mass="38566">MPKKRTTDKDLPERMYRKHGAFYFVDRSGKWVRLGANKADAIMNYGKMLQDIKTVRSVTMQQLFDRYEREVIPNKAPRTQQDNLEQLKKLRFAFNEMHPADIKPLHIYAYMDERGKVAKVRANREKALLSNVFSFAIRWGTVEVNPCQQVKGFTEKPRDRYVTDAEFWAVHDCGSKLIQIAMRLAWITGLRQGDILDLTYQDITDQGLMVLTAKTGKRLLFEWTPDLRGAIDDARGLPRKVRGMHLLCTESGGRYTRTGFASMWKRTVQKAMDKGTLTESFTFHDLRAKAGSDSQDDHLLGHADQRMLNRVYKRKPAHVTPVHLSNMPSAKSATD</sequence>
<dbReference type="GO" id="GO:0015074">
    <property type="term" value="P:DNA integration"/>
    <property type="evidence" value="ECO:0007669"/>
    <property type="project" value="UniProtKB-KW"/>
</dbReference>
<dbReference type="Proteomes" id="UP000009220">
    <property type="component" value="Chromosome"/>
</dbReference>
<evidence type="ECO:0000256" key="3">
    <source>
        <dbReference type="ARBA" id="ARBA00023125"/>
    </source>
</evidence>
<dbReference type="EMBL" id="CP002985">
    <property type="protein sequence ID" value="AEM46625.1"/>
    <property type="molecule type" value="Genomic_DNA"/>
</dbReference>
<dbReference type="PROSITE" id="PS51900">
    <property type="entry name" value="CB"/>
    <property type="match status" value="1"/>
</dbReference>
<name>G0JSR8_9PROT</name>
<dbReference type="InterPro" id="IPR050090">
    <property type="entry name" value="Tyrosine_recombinase_XerCD"/>
</dbReference>
<dbReference type="CDD" id="cd00800">
    <property type="entry name" value="INT_Lambda_C"/>
    <property type="match status" value="1"/>
</dbReference>
<dbReference type="Pfam" id="PF00589">
    <property type="entry name" value="Phage_integrase"/>
    <property type="match status" value="1"/>
</dbReference>
<evidence type="ECO:0000259" key="7">
    <source>
        <dbReference type="PROSITE" id="PS51900"/>
    </source>
</evidence>
<protein>
    <submittedName>
        <fullName evidence="8">Integrase family protein</fullName>
    </submittedName>
</protein>
<keyword evidence="4" id="KW-0233">DNA recombination</keyword>
<feature type="domain" description="Core-binding (CB)" evidence="7">
    <location>
        <begin position="58"/>
        <end position="137"/>
    </location>
</feature>
<dbReference type="Gene3D" id="1.10.443.10">
    <property type="entry name" value="Intergrase catalytic core"/>
    <property type="match status" value="1"/>
</dbReference>
<accession>G0JSR8</accession>
<dbReference type="InterPro" id="IPR010998">
    <property type="entry name" value="Integrase_recombinase_N"/>
</dbReference>
<dbReference type="KEGG" id="afi:Acife_0403"/>
<keyword evidence="3 5" id="KW-0238">DNA-binding</keyword>
<proteinExistence type="inferred from homology"/>
<dbReference type="HOGENOM" id="CLU_052612_1_0_6"/>
<organism evidence="8 9">
    <name type="scientific">Acidithiobacillus ferrivorans SS3</name>
    <dbReference type="NCBI Taxonomy" id="743299"/>
    <lineage>
        <taxon>Bacteria</taxon>
        <taxon>Pseudomonadati</taxon>
        <taxon>Pseudomonadota</taxon>
        <taxon>Acidithiobacillia</taxon>
        <taxon>Acidithiobacillales</taxon>
        <taxon>Acidithiobacillaceae</taxon>
        <taxon>Acidithiobacillus</taxon>
    </lineage>
</organism>
<gene>
    <name evidence="8" type="ORF">Acife_0403</name>
</gene>
<evidence type="ECO:0000256" key="1">
    <source>
        <dbReference type="ARBA" id="ARBA00008857"/>
    </source>
</evidence>